<dbReference type="AlphaFoldDB" id="A0A1E1MMH1"/>
<evidence type="ECO:0000256" key="1">
    <source>
        <dbReference type="SAM" id="Phobius"/>
    </source>
</evidence>
<sequence>MFIRTRFQANRISARGLPMTFWLFVTSECGAGFYIAPSALQVMQ</sequence>
<evidence type="ECO:0000313" key="3">
    <source>
        <dbReference type="Proteomes" id="UP000177625"/>
    </source>
</evidence>
<keyword evidence="3" id="KW-1185">Reference proteome</keyword>
<feature type="transmembrane region" description="Helical" evidence="1">
    <location>
        <begin position="21"/>
        <end position="40"/>
    </location>
</feature>
<dbReference type="EMBL" id="FJVC01000418">
    <property type="protein sequence ID" value="CZT50276.1"/>
    <property type="molecule type" value="Genomic_DNA"/>
</dbReference>
<evidence type="ECO:0000313" key="2">
    <source>
        <dbReference type="EMBL" id="CZT50276.1"/>
    </source>
</evidence>
<name>A0A1E1MMH1_RHYSE</name>
<gene>
    <name evidence="2" type="ORF">RSE6_11227</name>
</gene>
<organism evidence="2 3">
    <name type="scientific">Rhynchosporium secalis</name>
    <name type="common">Barley scald fungus</name>
    <dbReference type="NCBI Taxonomy" id="38038"/>
    <lineage>
        <taxon>Eukaryota</taxon>
        <taxon>Fungi</taxon>
        <taxon>Dikarya</taxon>
        <taxon>Ascomycota</taxon>
        <taxon>Pezizomycotina</taxon>
        <taxon>Leotiomycetes</taxon>
        <taxon>Helotiales</taxon>
        <taxon>Ploettnerulaceae</taxon>
        <taxon>Rhynchosporium</taxon>
    </lineage>
</organism>
<keyword evidence="1" id="KW-0472">Membrane</keyword>
<reference evidence="3" key="1">
    <citation type="submission" date="2016-03" db="EMBL/GenBank/DDBJ databases">
        <authorList>
            <person name="Guldener U."/>
        </authorList>
    </citation>
    <scope>NUCLEOTIDE SEQUENCE [LARGE SCALE GENOMIC DNA]</scope>
</reference>
<keyword evidence="1" id="KW-0812">Transmembrane</keyword>
<keyword evidence="1" id="KW-1133">Transmembrane helix</keyword>
<proteinExistence type="predicted"/>
<protein>
    <submittedName>
        <fullName evidence="2">Uncharacterized protein</fullName>
    </submittedName>
</protein>
<dbReference type="Proteomes" id="UP000177625">
    <property type="component" value="Unassembled WGS sequence"/>
</dbReference>
<accession>A0A1E1MMH1</accession>